<feature type="domain" description="SHSP" evidence="4">
    <location>
        <begin position="39"/>
        <end position="131"/>
    </location>
</feature>
<keyword evidence="5" id="KW-1185">Reference proteome</keyword>
<comment type="similarity">
    <text evidence="1 2">Belongs to the small heat shock protein (HSP20) family.</text>
</comment>
<name>A0A6J1LJE5_DROHY</name>
<dbReference type="SUPFAM" id="SSF49764">
    <property type="entry name" value="HSP20-like chaperones"/>
    <property type="match status" value="1"/>
</dbReference>
<dbReference type="AlphaFoldDB" id="A0A6J1LJE5"/>
<dbReference type="GO" id="GO:0005737">
    <property type="term" value="C:cytoplasm"/>
    <property type="evidence" value="ECO:0007669"/>
    <property type="project" value="TreeGrafter"/>
</dbReference>
<dbReference type="InterPro" id="IPR001436">
    <property type="entry name" value="Alpha-crystallin/sHSP_animal"/>
</dbReference>
<dbReference type="GO" id="GO:0042026">
    <property type="term" value="P:protein refolding"/>
    <property type="evidence" value="ECO:0007669"/>
    <property type="project" value="TreeGrafter"/>
</dbReference>
<proteinExistence type="inferred from homology"/>
<dbReference type="CDD" id="cd06526">
    <property type="entry name" value="metazoan_ACD"/>
    <property type="match status" value="1"/>
</dbReference>
<dbReference type="PROSITE" id="PS01031">
    <property type="entry name" value="SHSP"/>
    <property type="match status" value="1"/>
</dbReference>
<dbReference type="InterPro" id="IPR008978">
    <property type="entry name" value="HSP20-like_chaperone"/>
</dbReference>
<dbReference type="GO" id="GO:0051082">
    <property type="term" value="F:unfolded protein binding"/>
    <property type="evidence" value="ECO:0007669"/>
    <property type="project" value="TreeGrafter"/>
</dbReference>
<protein>
    <submittedName>
        <fullName evidence="6">Uncharacterized protein LOC111596077</fullName>
    </submittedName>
</protein>
<evidence type="ECO:0000313" key="6">
    <source>
        <dbReference type="RefSeq" id="XP_023165903.1"/>
    </source>
</evidence>
<dbReference type="KEGG" id="dhe:111596077"/>
<gene>
    <name evidence="6" type="primary">LOC111596077</name>
</gene>
<evidence type="ECO:0000256" key="3">
    <source>
        <dbReference type="SAM" id="Coils"/>
    </source>
</evidence>
<organism evidence="5 6">
    <name type="scientific">Drosophila hydei</name>
    <name type="common">Fruit fly</name>
    <dbReference type="NCBI Taxonomy" id="7224"/>
    <lineage>
        <taxon>Eukaryota</taxon>
        <taxon>Metazoa</taxon>
        <taxon>Ecdysozoa</taxon>
        <taxon>Arthropoda</taxon>
        <taxon>Hexapoda</taxon>
        <taxon>Insecta</taxon>
        <taxon>Pterygota</taxon>
        <taxon>Neoptera</taxon>
        <taxon>Endopterygota</taxon>
        <taxon>Diptera</taxon>
        <taxon>Brachycera</taxon>
        <taxon>Muscomorpha</taxon>
        <taxon>Ephydroidea</taxon>
        <taxon>Drosophilidae</taxon>
        <taxon>Drosophila</taxon>
    </lineage>
</organism>
<dbReference type="RefSeq" id="XP_023165903.1">
    <property type="nucleotide sequence ID" value="XM_023310135.2"/>
</dbReference>
<dbReference type="Gene3D" id="2.60.40.790">
    <property type="match status" value="1"/>
</dbReference>
<sequence length="131" mass="15569">MPLNFNVMRRHYEKRIKELEQQVLDTSRLLNILKKERSSALPLKEKKFINYMQTDTHFCWCFDMTEFPVGNIKVELRNRRVQIFAHRQRQDQFMVVHRQFQLPELADIGLTAKLSATGILTIKAPLRIIAD</sequence>
<keyword evidence="3" id="KW-0175">Coiled coil</keyword>
<dbReference type="Pfam" id="PF00011">
    <property type="entry name" value="HSP20"/>
    <property type="match status" value="1"/>
</dbReference>
<dbReference type="InterPro" id="IPR002068">
    <property type="entry name" value="A-crystallin/Hsp20_dom"/>
</dbReference>
<evidence type="ECO:0000313" key="5">
    <source>
        <dbReference type="Proteomes" id="UP000504633"/>
    </source>
</evidence>
<dbReference type="OMA" id="TETHLCW"/>
<reference evidence="6" key="1">
    <citation type="submission" date="2025-08" db="UniProtKB">
        <authorList>
            <consortium name="RefSeq"/>
        </authorList>
    </citation>
    <scope>IDENTIFICATION</scope>
    <source>
        <strain evidence="6">15085-1641.00</strain>
        <tissue evidence="6">Whole body</tissue>
    </source>
</reference>
<evidence type="ECO:0000259" key="4">
    <source>
        <dbReference type="PROSITE" id="PS01031"/>
    </source>
</evidence>
<dbReference type="PANTHER" id="PTHR45640">
    <property type="entry name" value="HEAT SHOCK PROTEIN HSP-12.2-RELATED"/>
    <property type="match status" value="1"/>
</dbReference>
<dbReference type="Proteomes" id="UP000504633">
    <property type="component" value="Unplaced"/>
</dbReference>
<dbReference type="GO" id="GO:0009408">
    <property type="term" value="P:response to heat"/>
    <property type="evidence" value="ECO:0007669"/>
    <property type="project" value="TreeGrafter"/>
</dbReference>
<evidence type="ECO:0000256" key="1">
    <source>
        <dbReference type="PROSITE-ProRule" id="PRU00285"/>
    </source>
</evidence>
<dbReference type="OrthoDB" id="7858794at2759"/>
<evidence type="ECO:0000256" key="2">
    <source>
        <dbReference type="RuleBase" id="RU003616"/>
    </source>
</evidence>
<dbReference type="GO" id="GO:0005634">
    <property type="term" value="C:nucleus"/>
    <property type="evidence" value="ECO:0007669"/>
    <property type="project" value="TreeGrafter"/>
</dbReference>
<accession>A0A6J1LJE5</accession>
<feature type="coiled-coil region" evidence="3">
    <location>
        <begin position="9"/>
        <end position="36"/>
    </location>
</feature>
<dbReference type="PANTHER" id="PTHR45640:SF26">
    <property type="entry name" value="RE23625P"/>
    <property type="match status" value="1"/>
</dbReference>
<dbReference type="GeneID" id="111596077"/>